<dbReference type="Proteomes" id="UP001439008">
    <property type="component" value="Unassembled WGS sequence"/>
</dbReference>
<proteinExistence type="predicted"/>
<gene>
    <name evidence="1" type="ORF">MHBO_004279</name>
</gene>
<protein>
    <submittedName>
        <fullName evidence="1">Uncharacterized protein</fullName>
    </submittedName>
</protein>
<sequence length="141" mass="15958">MARWPPQISQERQKAQKDLLDNAGMLSIHLRDPVSNDGTRFLLQFGVGEETIESKLVDVNDGKPFSDHLKLNITNTDGSIKVRMFTKGLFGRKEIGRGDVVIDEMPNELRANFFEGRDVAIFVNFDGKGARVTYNFQKIDN</sequence>
<keyword evidence="2" id="KW-1185">Reference proteome</keyword>
<evidence type="ECO:0000313" key="1">
    <source>
        <dbReference type="EMBL" id="MES1922757.1"/>
    </source>
</evidence>
<comment type="caution">
    <text evidence="1">The sequence shown here is derived from an EMBL/GenBank/DDBJ whole genome shotgun (WGS) entry which is preliminary data.</text>
</comment>
<name>A0ABV2ASY0_9EUKA</name>
<dbReference type="EMBL" id="JBDODL010003603">
    <property type="protein sequence ID" value="MES1922757.1"/>
    <property type="molecule type" value="Genomic_DNA"/>
</dbReference>
<reference evidence="1 2" key="1">
    <citation type="journal article" date="2024" name="BMC Biol.">
        <title>Comparative genomics of Ascetosporea gives new insight into the evolutionary basis for animal parasitism in Rhizaria.</title>
        <authorList>
            <person name="Hiltunen Thoren M."/>
            <person name="Onut-Brannstrom I."/>
            <person name="Alfjorden A."/>
            <person name="Peckova H."/>
            <person name="Swords F."/>
            <person name="Hooper C."/>
            <person name="Holzer A.S."/>
            <person name="Bass D."/>
            <person name="Burki F."/>
        </authorList>
    </citation>
    <scope>NUCLEOTIDE SEQUENCE [LARGE SCALE GENOMIC DNA]</scope>
    <source>
        <strain evidence="1">20-A016</strain>
    </source>
</reference>
<organism evidence="1 2">
    <name type="scientific">Bonamia ostreae</name>
    <dbReference type="NCBI Taxonomy" id="126728"/>
    <lineage>
        <taxon>Eukaryota</taxon>
        <taxon>Sar</taxon>
        <taxon>Rhizaria</taxon>
        <taxon>Endomyxa</taxon>
        <taxon>Ascetosporea</taxon>
        <taxon>Haplosporida</taxon>
        <taxon>Bonamia</taxon>
    </lineage>
</organism>
<accession>A0ABV2ASY0</accession>
<evidence type="ECO:0000313" key="2">
    <source>
        <dbReference type="Proteomes" id="UP001439008"/>
    </source>
</evidence>